<protein>
    <submittedName>
        <fullName evidence="1">Uncharacterized protein</fullName>
    </submittedName>
</protein>
<dbReference type="AlphaFoldDB" id="A0A0A9AEJ7"/>
<sequence length="39" mass="4393">MKISILEFNIRPNNLLGDSISGQISGHETQHQAKQMDLK</sequence>
<accession>A0A0A9AEJ7</accession>
<reference evidence="1" key="1">
    <citation type="submission" date="2014-09" db="EMBL/GenBank/DDBJ databases">
        <authorList>
            <person name="Magalhaes I.L.F."/>
            <person name="Oliveira U."/>
            <person name="Santos F.R."/>
            <person name="Vidigal T.H.D.A."/>
            <person name="Brescovit A.D."/>
            <person name="Santos A.J."/>
        </authorList>
    </citation>
    <scope>NUCLEOTIDE SEQUENCE</scope>
    <source>
        <tissue evidence="1">Shoot tissue taken approximately 20 cm above the soil surface</tissue>
    </source>
</reference>
<proteinExistence type="predicted"/>
<organism evidence="1">
    <name type="scientific">Arundo donax</name>
    <name type="common">Giant reed</name>
    <name type="synonym">Donax arundinaceus</name>
    <dbReference type="NCBI Taxonomy" id="35708"/>
    <lineage>
        <taxon>Eukaryota</taxon>
        <taxon>Viridiplantae</taxon>
        <taxon>Streptophyta</taxon>
        <taxon>Embryophyta</taxon>
        <taxon>Tracheophyta</taxon>
        <taxon>Spermatophyta</taxon>
        <taxon>Magnoliopsida</taxon>
        <taxon>Liliopsida</taxon>
        <taxon>Poales</taxon>
        <taxon>Poaceae</taxon>
        <taxon>PACMAD clade</taxon>
        <taxon>Arundinoideae</taxon>
        <taxon>Arundineae</taxon>
        <taxon>Arundo</taxon>
    </lineage>
</organism>
<evidence type="ECO:0000313" key="1">
    <source>
        <dbReference type="EMBL" id="JAD50059.1"/>
    </source>
</evidence>
<reference evidence="1" key="2">
    <citation type="journal article" date="2015" name="Data Brief">
        <title>Shoot transcriptome of the giant reed, Arundo donax.</title>
        <authorList>
            <person name="Barrero R.A."/>
            <person name="Guerrero F.D."/>
            <person name="Moolhuijzen P."/>
            <person name="Goolsby J.A."/>
            <person name="Tidwell J."/>
            <person name="Bellgard S.E."/>
            <person name="Bellgard M.I."/>
        </authorList>
    </citation>
    <scope>NUCLEOTIDE SEQUENCE</scope>
    <source>
        <tissue evidence="1">Shoot tissue taken approximately 20 cm above the soil surface</tissue>
    </source>
</reference>
<dbReference type="EMBL" id="GBRH01247836">
    <property type="protein sequence ID" value="JAD50059.1"/>
    <property type="molecule type" value="Transcribed_RNA"/>
</dbReference>
<name>A0A0A9AEJ7_ARUDO</name>